<gene>
    <name evidence="6" type="ORF">AXK61_03810</name>
</gene>
<dbReference type="SMART" id="SM00354">
    <property type="entry name" value="HTH_LACI"/>
    <property type="match status" value="1"/>
</dbReference>
<keyword evidence="4" id="KW-0804">Transcription</keyword>
<dbReference type="Proteomes" id="UP000070409">
    <property type="component" value="Unassembled WGS sequence"/>
</dbReference>
<dbReference type="Gene3D" id="3.40.50.2300">
    <property type="match status" value="2"/>
</dbReference>
<evidence type="ECO:0000259" key="5">
    <source>
        <dbReference type="PROSITE" id="PS50932"/>
    </source>
</evidence>
<sequence length="339" mass="36373">MGNMADVAAAAGVSISTVSHVINETRRVDPRTRDAVLEAIVATGYRRNALAAALATSRSGVLALSISAWQNPYFAPLVRAIESRAGELGYALMMGDSHDDPTIESSLVGSLLDRRADGLILAPAPRAERTTIPMIRSAGTPLVLIDRLSSAPVDQLASEGSEPVARLTSHLIELGHVQIGAITGRRGIQSSVERAEAFTTAMAAAGLHAAPRHMRCGDSSVDEAYTQTLAMFRGRGPRPTALVVLNNAMTVGVMRALRELELRVPQDVALVCYDDFEWSDLFTPGLTAVAQDVESMGRRAVDLLVERIDGFDGPRRVERLPTTFHHRDSCGCERVRAGV</sequence>
<dbReference type="CDD" id="cd01392">
    <property type="entry name" value="HTH_LacI"/>
    <property type="match status" value="1"/>
</dbReference>
<evidence type="ECO:0000256" key="2">
    <source>
        <dbReference type="ARBA" id="ARBA00023015"/>
    </source>
</evidence>
<keyword evidence="1" id="KW-0678">Repressor</keyword>
<dbReference type="PROSITE" id="PS00356">
    <property type="entry name" value="HTH_LACI_1"/>
    <property type="match status" value="1"/>
</dbReference>
<keyword evidence="7" id="KW-1185">Reference proteome</keyword>
<dbReference type="Gene3D" id="1.10.260.40">
    <property type="entry name" value="lambda repressor-like DNA-binding domains"/>
    <property type="match status" value="1"/>
</dbReference>
<dbReference type="SUPFAM" id="SSF47413">
    <property type="entry name" value="lambda repressor-like DNA-binding domains"/>
    <property type="match status" value="1"/>
</dbReference>
<dbReference type="InterPro" id="IPR028082">
    <property type="entry name" value="Peripla_BP_I"/>
</dbReference>
<dbReference type="Pfam" id="PF00356">
    <property type="entry name" value="LacI"/>
    <property type="match status" value="1"/>
</dbReference>
<dbReference type="PANTHER" id="PTHR30146:SF148">
    <property type="entry name" value="HTH-TYPE TRANSCRIPTIONAL REPRESSOR PURR-RELATED"/>
    <property type="match status" value="1"/>
</dbReference>
<accession>A0A137ZKI5</accession>
<proteinExistence type="predicted"/>
<dbReference type="SUPFAM" id="SSF53822">
    <property type="entry name" value="Periplasmic binding protein-like I"/>
    <property type="match status" value="1"/>
</dbReference>
<protein>
    <submittedName>
        <fullName evidence="6">LacI family transcriptional regulator</fullName>
    </submittedName>
</protein>
<evidence type="ECO:0000313" key="7">
    <source>
        <dbReference type="Proteomes" id="UP000070409"/>
    </source>
</evidence>
<dbReference type="PROSITE" id="PS50932">
    <property type="entry name" value="HTH_LACI_2"/>
    <property type="match status" value="1"/>
</dbReference>
<dbReference type="Pfam" id="PF13377">
    <property type="entry name" value="Peripla_BP_3"/>
    <property type="match status" value="1"/>
</dbReference>
<feature type="domain" description="HTH lacI-type" evidence="5">
    <location>
        <begin position="3"/>
        <end position="56"/>
    </location>
</feature>
<dbReference type="PANTHER" id="PTHR30146">
    <property type="entry name" value="LACI-RELATED TRANSCRIPTIONAL REPRESSOR"/>
    <property type="match status" value="1"/>
</dbReference>
<evidence type="ECO:0000256" key="3">
    <source>
        <dbReference type="ARBA" id="ARBA00023125"/>
    </source>
</evidence>
<evidence type="ECO:0000256" key="1">
    <source>
        <dbReference type="ARBA" id="ARBA00022491"/>
    </source>
</evidence>
<dbReference type="EMBL" id="LSRE01000012">
    <property type="protein sequence ID" value="KXO98712.1"/>
    <property type="molecule type" value="Genomic_DNA"/>
</dbReference>
<comment type="caution">
    <text evidence="6">The sequence shown here is derived from an EMBL/GenBank/DDBJ whole genome shotgun (WGS) entry which is preliminary data.</text>
</comment>
<reference evidence="6 7" key="1">
    <citation type="submission" date="2016-02" db="EMBL/GenBank/DDBJ databases">
        <authorList>
            <person name="Teng J.L."/>
            <person name="Tang Y."/>
            <person name="Huang Y."/>
            <person name="Guo F."/>
            <person name="Wei W."/>
            <person name="Chen J.H."/>
            <person name="Wong S.Y."/>
            <person name="Lau S.K."/>
            <person name="Woo P.C."/>
        </authorList>
    </citation>
    <scope>NUCLEOTIDE SEQUENCE [LARGE SCALE GENOMIC DNA]</scope>
    <source>
        <strain evidence="6 7">JCM 13375</strain>
    </source>
</reference>
<name>A0A137ZKI5_9ACTN</name>
<evidence type="ECO:0000256" key="4">
    <source>
        <dbReference type="ARBA" id="ARBA00023163"/>
    </source>
</evidence>
<dbReference type="RefSeq" id="WP_068745198.1">
    <property type="nucleotide sequence ID" value="NZ_LSRE01000012.1"/>
</dbReference>
<evidence type="ECO:0000313" key="6">
    <source>
        <dbReference type="EMBL" id="KXO98712.1"/>
    </source>
</evidence>
<dbReference type="InterPro" id="IPR046335">
    <property type="entry name" value="LacI/GalR-like_sensor"/>
</dbReference>
<organism evidence="6 7">
    <name type="scientific">Tsukamurella pseudospumae</name>
    <dbReference type="NCBI Taxonomy" id="239498"/>
    <lineage>
        <taxon>Bacteria</taxon>
        <taxon>Bacillati</taxon>
        <taxon>Actinomycetota</taxon>
        <taxon>Actinomycetes</taxon>
        <taxon>Mycobacteriales</taxon>
        <taxon>Tsukamurellaceae</taxon>
        <taxon>Tsukamurella</taxon>
    </lineage>
</organism>
<keyword evidence="2" id="KW-0805">Transcription regulation</keyword>
<dbReference type="InterPro" id="IPR010982">
    <property type="entry name" value="Lambda_DNA-bd_dom_sf"/>
</dbReference>
<dbReference type="InterPro" id="IPR000843">
    <property type="entry name" value="HTH_LacI"/>
</dbReference>
<dbReference type="CDD" id="cd06267">
    <property type="entry name" value="PBP1_LacI_sugar_binding-like"/>
    <property type="match status" value="1"/>
</dbReference>
<keyword evidence="3" id="KW-0238">DNA-binding</keyword>